<accession>A0AAV1B083</accession>
<feature type="transmembrane region" description="Helical" evidence="1">
    <location>
        <begin position="27"/>
        <end position="45"/>
    </location>
</feature>
<name>A0AAV1B083_VICFA</name>
<dbReference type="EMBL" id="OX451740">
    <property type="protein sequence ID" value="CAI8615711.1"/>
    <property type="molecule type" value="Genomic_DNA"/>
</dbReference>
<dbReference type="AlphaFoldDB" id="A0AAV1B083"/>
<sequence length="138" mass="16355">MSNVVCLIDNAKLHCIFDSTRINYFTVFSYLCHFMLVVLLYFRYFHLQNLHEKRREIGKENARKQKITEELKKICTPKAVMWPSPRNLKSWIPPRFLWPPPQAPKGKPRYLVSLPRQSTKTSWPYFFSARPGLPETSP</sequence>
<keyword evidence="3" id="KW-1185">Reference proteome</keyword>
<proteinExistence type="predicted"/>
<gene>
    <name evidence="2" type="ORF">VFH_V192040</name>
</gene>
<evidence type="ECO:0000313" key="2">
    <source>
        <dbReference type="EMBL" id="CAI8615711.1"/>
    </source>
</evidence>
<evidence type="ECO:0000256" key="1">
    <source>
        <dbReference type="SAM" id="Phobius"/>
    </source>
</evidence>
<protein>
    <submittedName>
        <fullName evidence="2">Uncharacterized protein</fullName>
    </submittedName>
</protein>
<reference evidence="2 3" key="1">
    <citation type="submission" date="2023-01" db="EMBL/GenBank/DDBJ databases">
        <authorList>
            <person name="Kreplak J."/>
        </authorList>
    </citation>
    <scope>NUCLEOTIDE SEQUENCE [LARGE SCALE GENOMIC DNA]</scope>
</reference>
<keyword evidence="1" id="KW-0812">Transmembrane</keyword>
<dbReference type="Proteomes" id="UP001157006">
    <property type="component" value="Chromosome 5"/>
</dbReference>
<organism evidence="2 3">
    <name type="scientific">Vicia faba</name>
    <name type="common">Broad bean</name>
    <name type="synonym">Faba vulgaris</name>
    <dbReference type="NCBI Taxonomy" id="3906"/>
    <lineage>
        <taxon>Eukaryota</taxon>
        <taxon>Viridiplantae</taxon>
        <taxon>Streptophyta</taxon>
        <taxon>Embryophyta</taxon>
        <taxon>Tracheophyta</taxon>
        <taxon>Spermatophyta</taxon>
        <taxon>Magnoliopsida</taxon>
        <taxon>eudicotyledons</taxon>
        <taxon>Gunneridae</taxon>
        <taxon>Pentapetalae</taxon>
        <taxon>rosids</taxon>
        <taxon>fabids</taxon>
        <taxon>Fabales</taxon>
        <taxon>Fabaceae</taxon>
        <taxon>Papilionoideae</taxon>
        <taxon>50 kb inversion clade</taxon>
        <taxon>NPAAA clade</taxon>
        <taxon>Hologalegina</taxon>
        <taxon>IRL clade</taxon>
        <taxon>Fabeae</taxon>
        <taxon>Vicia</taxon>
    </lineage>
</organism>
<evidence type="ECO:0000313" key="3">
    <source>
        <dbReference type="Proteomes" id="UP001157006"/>
    </source>
</evidence>
<keyword evidence="1" id="KW-0472">Membrane</keyword>
<keyword evidence="1" id="KW-1133">Transmembrane helix</keyword>